<dbReference type="Gene3D" id="3.90.550.10">
    <property type="entry name" value="Spore Coat Polysaccharide Biosynthesis Protein SpsA, Chain A"/>
    <property type="match status" value="1"/>
</dbReference>
<dbReference type="GO" id="GO:0005975">
    <property type="term" value="P:carbohydrate metabolic process"/>
    <property type="evidence" value="ECO:0007669"/>
    <property type="project" value="InterPro"/>
</dbReference>
<dbReference type="InterPro" id="IPR003609">
    <property type="entry name" value="Pan_app"/>
</dbReference>
<keyword evidence="10" id="KW-0325">Glycoprotein</keyword>
<dbReference type="GO" id="GO:0005794">
    <property type="term" value="C:Golgi apparatus"/>
    <property type="evidence" value="ECO:0007669"/>
    <property type="project" value="TreeGrafter"/>
</dbReference>
<dbReference type="SUPFAM" id="SSF53448">
    <property type="entry name" value="Nucleotide-diphospho-sugar transferases"/>
    <property type="match status" value="1"/>
</dbReference>
<dbReference type="GO" id="GO:0033842">
    <property type="term" value="F:N-acetyl-beta-glucosaminyl-derivative 4-beta-N-acetylgalactosaminyltransferase activity"/>
    <property type="evidence" value="ECO:0007669"/>
    <property type="project" value="TreeGrafter"/>
</dbReference>
<evidence type="ECO:0000256" key="3">
    <source>
        <dbReference type="ARBA" id="ARBA00005735"/>
    </source>
</evidence>
<dbReference type="Pfam" id="PF02709">
    <property type="entry name" value="Glyco_transf_7C"/>
    <property type="match status" value="1"/>
</dbReference>
<organism evidence="13 14">
    <name type="scientific">Dimorphilus gyrociliatus</name>
    <dbReference type="NCBI Taxonomy" id="2664684"/>
    <lineage>
        <taxon>Eukaryota</taxon>
        <taxon>Metazoa</taxon>
        <taxon>Spiralia</taxon>
        <taxon>Lophotrochozoa</taxon>
        <taxon>Annelida</taxon>
        <taxon>Polychaeta</taxon>
        <taxon>Polychaeta incertae sedis</taxon>
        <taxon>Dinophilidae</taxon>
        <taxon>Dimorphilus</taxon>
    </lineage>
</organism>
<dbReference type="InterPro" id="IPR027995">
    <property type="entry name" value="Galactosyl_T_N"/>
</dbReference>
<dbReference type="PANTHER" id="PTHR19300:SF57">
    <property type="entry name" value="BETA-1,4-N-ACETYLGALACTOSAMINYLTRANSFERASE"/>
    <property type="match status" value="1"/>
</dbReference>
<dbReference type="PANTHER" id="PTHR19300">
    <property type="entry name" value="BETA-1,4-GALACTOSYLTRANSFERASE"/>
    <property type="match status" value="1"/>
</dbReference>
<keyword evidence="8 11" id="KW-1133">Transmembrane helix</keyword>
<feature type="domain" description="Apple" evidence="12">
    <location>
        <begin position="362"/>
        <end position="434"/>
    </location>
</feature>
<evidence type="ECO:0000256" key="11">
    <source>
        <dbReference type="SAM" id="Phobius"/>
    </source>
</evidence>
<evidence type="ECO:0000256" key="2">
    <source>
        <dbReference type="ARBA" id="ARBA00004922"/>
    </source>
</evidence>
<keyword evidence="5" id="KW-0808">Transferase</keyword>
<gene>
    <name evidence="13" type="ORF">DGYR_LOCUS2880</name>
</gene>
<evidence type="ECO:0000313" key="13">
    <source>
        <dbReference type="EMBL" id="CAD5113984.1"/>
    </source>
</evidence>
<dbReference type="GO" id="GO:0016020">
    <property type="term" value="C:membrane"/>
    <property type="evidence" value="ECO:0007669"/>
    <property type="project" value="UniProtKB-SubCell"/>
</dbReference>
<keyword evidence="9 11" id="KW-0472">Membrane</keyword>
<dbReference type="EMBL" id="CAJFCJ010000004">
    <property type="protein sequence ID" value="CAD5113984.1"/>
    <property type="molecule type" value="Genomic_DNA"/>
</dbReference>
<comment type="caution">
    <text evidence="13">The sequence shown here is derived from an EMBL/GenBank/DDBJ whole genome shotgun (WGS) entry which is preliminary data.</text>
</comment>
<dbReference type="UniPathway" id="UPA00378"/>
<proteinExistence type="inferred from homology"/>
<dbReference type="InterPro" id="IPR027791">
    <property type="entry name" value="Galactosyl_T_C"/>
</dbReference>
<evidence type="ECO:0000256" key="7">
    <source>
        <dbReference type="ARBA" id="ARBA00022968"/>
    </source>
</evidence>
<accession>A0A7I8VHD7</accession>
<dbReference type="GO" id="GO:0008378">
    <property type="term" value="F:galactosyltransferase activity"/>
    <property type="evidence" value="ECO:0007669"/>
    <property type="project" value="TreeGrafter"/>
</dbReference>
<comment type="subcellular location">
    <subcellularLocation>
        <location evidence="1">Membrane</location>
        <topology evidence="1">Single-pass type II membrane protein</topology>
    </subcellularLocation>
</comment>
<dbReference type="GO" id="GO:0006688">
    <property type="term" value="P:glycosphingolipid biosynthetic process"/>
    <property type="evidence" value="ECO:0007669"/>
    <property type="project" value="TreeGrafter"/>
</dbReference>
<dbReference type="Pfam" id="PF13733">
    <property type="entry name" value="Glyco_transf_7N"/>
    <property type="match status" value="1"/>
</dbReference>
<dbReference type="AlphaFoldDB" id="A0A7I8VHD7"/>
<name>A0A7I8VHD7_9ANNE</name>
<evidence type="ECO:0000256" key="9">
    <source>
        <dbReference type="ARBA" id="ARBA00023136"/>
    </source>
</evidence>
<dbReference type="CDD" id="cd00899">
    <property type="entry name" value="b4GalT"/>
    <property type="match status" value="1"/>
</dbReference>
<keyword evidence="7" id="KW-0735">Signal-anchor</keyword>
<comment type="pathway">
    <text evidence="2">Protein modification; protein glycosylation.</text>
</comment>
<keyword evidence="14" id="KW-1185">Reference proteome</keyword>
<evidence type="ECO:0000256" key="4">
    <source>
        <dbReference type="ARBA" id="ARBA00022676"/>
    </source>
</evidence>
<evidence type="ECO:0000256" key="6">
    <source>
        <dbReference type="ARBA" id="ARBA00022692"/>
    </source>
</evidence>
<keyword evidence="6 11" id="KW-0812">Transmembrane</keyword>
<keyword evidence="4" id="KW-0328">Glycosyltransferase</keyword>
<dbReference type="OrthoDB" id="10016069at2759"/>
<dbReference type="Proteomes" id="UP000549394">
    <property type="component" value="Unassembled WGS sequence"/>
</dbReference>
<protein>
    <submittedName>
        <fullName evidence="13">DgyrCDS3149</fullName>
    </submittedName>
</protein>
<dbReference type="PROSITE" id="PS50948">
    <property type="entry name" value="PAN"/>
    <property type="match status" value="1"/>
</dbReference>
<dbReference type="InterPro" id="IPR003859">
    <property type="entry name" value="Galactosyl_T"/>
</dbReference>
<sequence>MRLRSFRSGSFILKFGTFLLFIELFYVIHLIISNIVWTDMDGNILFLMLNKEHRIDRFLKSYEGDCEISLRKQNLRKNTTLCDCLPSVTEHKITINTARTPTWNEIANKYNKTLSSKGEYKPNDCEPLQSVAIIIPYMKRDSHLKILINHLHFILPRQKIHYRIFVIEQNSPSIFNKAAIMNIGFVEAGKLFNFTCSIFHDVDMLAEDGRNMYNCLYSPRHIGSHVNKYGYRLFYNELIGGALAITPKHFRRVNGYSTSFYGWGGEDDDMKNRLSAQSLKITRFPKEISRFTMLKHEQDKHNPTNKFRRSAVDTRKLVYEKDGLNSLNYSIVETRERSLFTLIKANLYISQHNQFNKIKGSCKETRYFLTKSISTDSIEDCSILCYNDQRCLSFDFYANYCRKHFKPCVIEDSNKENRYVYDKKEKISSIQVAFNMKLGICKSKTMGFTEYSLHECARLCQNDLKCHAFSYNFNPDSDQPLCQRKSKQCSDLQSSSDFYTFSRKSFVKYYLDSDKIYYITQGDCYGNDLIPAFISYSVDYCASNFSIPYDTISIFDIFYLSSYKLNVGRIVAV</sequence>
<dbReference type="Pfam" id="PF14295">
    <property type="entry name" value="PAN_4"/>
    <property type="match status" value="2"/>
</dbReference>
<evidence type="ECO:0000256" key="1">
    <source>
        <dbReference type="ARBA" id="ARBA00004606"/>
    </source>
</evidence>
<evidence type="ECO:0000256" key="5">
    <source>
        <dbReference type="ARBA" id="ARBA00022679"/>
    </source>
</evidence>
<reference evidence="13 14" key="1">
    <citation type="submission" date="2020-08" db="EMBL/GenBank/DDBJ databases">
        <authorList>
            <person name="Hejnol A."/>
        </authorList>
    </citation>
    <scope>NUCLEOTIDE SEQUENCE [LARGE SCALE GENOMIC DNA]</scope>
</reference>
<comment type="similarity">
    <text evidence="3">Belongs to the glycosyltransferase 7 family.</text>
</comment>
<dbReference type="InterPro" id="IPR029044">
    <property type="entry name" value="Nucleotide-diphossugar_trans"/>
</dbReference>
<feature type="transmembrane region" description="Helical" evidence="11">
    <location>
        <begin position="12"/>
        <end position="37"/>
    </location>
</feature>
<evidence type="ECO:0000259" key="12">
    <source>
        <dbReference type="PROSITE" id="PS50948"/>
    </source>
</evidence>
<evidence type="ECO:0000256" key="8">
    <source>
        <dbReference type="ARBA" id="ARBA00022989"/>
    </source>
</evidence>
<evidence type="ECO:0000256" key="10">
    <source>
        <dbReference type="ARBA" id="ARBA00023180"/>
    </source>
</evidence>
<evidence type="ECO:0000313" key="14">
    <source>
        <dbReference type="Proteomes" id="UP000549394"/>
    </source>
</evidence>
<dbReference type="PRINTS" id="PR02050">
    <property type="entry name" value="B14GALTRFASE"/>
</dbReference>